<dbReference type="AlphaFoldDB" id="A0A080LSM3"/>
<dbReference type="Pfam" id="PF05170">
    <property type="entry name" value="AsmA"/>
    <property type="match status" value="1"/>
</dbReference>
<dbReference type="EMBL" id="JDVG02000546">
    <property type="protein sequence ID" value="KFB71411.1"/>
    <property type="molecule type" value="Genomic_DNA"/>
</dbReference>
<feature type="domain" description="AsmA" evidence="1">
    <location>
        <begin position="5"/>
        <end position="159"/>
    </location>
</feature>
<evidence type="ECO:0000313" key="3">
    <source>
        <dbReference type="Proteomes" id="UP000020077"/>
    </source>
</evidence>
<proteinExistence type="predicted"/>
<evidence type="ECO:0000313" key="2">
    <source>
        <dbReference type="EMBL" id="KFB71411.1"/>
    </source>
</evidence>
<dbReference type="GO" id="GO:0090313">
    <property type="term" value="P:regulation of protein targeting to membrane"/>
    <property type="evidence" value="ECO:0007669"/>
    <property type="project" value="TreeGrafter"/>
</dbReference>
<comment type="caution">
    <text evidence="2">The sequence shown here is derived from an EMBL/GenBank/DDBJ whole genome shotgun (WGS) entry which is preliminary data.</text>
</comment>
<reference evidence="2 3" key="1">
    <citation type="submission" date="2014-02" db="EMBL/GenBank/DDBJ databases">
        <title>Expanding our view of genomic diversity in Candidatus Accumulibacter clades.</title>
        <authorList>
            <person name="Skennerton C.T."/>
            <person name="Barr J.J."/>
            <person name="Slater F.R."/>
            <person name="Bond P.L."/>
            <person name="Tyson G.W."/>
        </authorList>
    </citation>
    <scope>NUCLEOTIDE SEQUENCE [LARGE SCALE GENOMIC DNA]</scope>
    <source>
        <strain evidence="3">BA-91</strain>
    </source>
</reference>
<organism evidence="2 3">
    <name type="scientific">Candidatus Accumulibacter phosphatis</name>
    <dbReference type="NCBI Taxonomy" id="327160"/>
    <lineage>
        <taxon>Bacteria</taxon>
        <taxon>Pseudomonadati</taxon>
        <taxon>Pseudomonadota</taxon>
        <taxon>Betaproteobacteria</taxon>
        <taxon>Candidatus Accumulibacter</taxon>
    </lineage>
</organism>
<dbReference type="PANTHER" id="PTHR30441:SF4">
    <property type="entry name" value="PROTEIN ASMA"/>
    <property type="match status" value="1"/>
</dbReference>
<accession>A0A080LSM3</accession>
<dbReference type="InterPro" id="IPR052894">
    <property type="entry name" value="AsmA-related"/>
</dbReference>
<dbReference type="InterPro" id="IPR007844">
    <property type="entry name" value="AsmA"/>
</dbReference>
<dbReference type="PANTHER" id="PTHR30441">
    <property type="entry name" value="DUF748 DOMAIN-CONTAINING PROTEIN"/>
    <property type="match status" value="1"/>
</dbReference>
<name>A0A080LSM3_9PROT</name>
<dbReference type="GO" id="GO:0005886">
    <property type="term" value="C:plasma membrane"/>
    <property type="evidence" value="ECO:0007669"/>
    <property type="project" value="TreeGrafter"/>
</dbReference>
<sequence>MTLTRSLKWTAGVFLALLVLIVLLVDWNGLREPIARRISSATGRSVAVNGDLSVHLSWRPRIVANNVVFGNAAWSPDPAMAEIKRLEFTIDLFKLLSGRLEFPEVALSEPHVLLEVNQDGVPNWVFDAQDKNKSVDVPTIGLLTIDHGSVIYRDRNAGNHQGQY</sequence>
<evidence type="ECO:0000259" key="1">
    <source>
        <dbReference type="Pfam" id="PF05170"/>
    </source>
</evidence>
<protein>
    <recommendedName>
        <fullName evidence="1">AsmA domain-containing protein</fullName>
    </recommendedName>
</protein>
<dbReference type="Proteomes" id="UP000020077">
    <property type="component" value="Unassembled WGS sequence"/>
</dbReference>
<gene>
    <name evidence="2" type="ORF">AW09_003454</name>
</gene>